<dbReference type="AlphaFoldDB" id="A0AB33KH39"/>
<proteinExistence type="predicted"/>
<gene>
    <name evidence="2" type="ORF">SCMC78_06070</name>
</gene>
<dbReference type="InterPro" id="IPR003741">
    <property type="entry name" value="LUD_dom"/>
</dbReference>
<dbReference type="Pfam" id="PF02589">
    <property type="entry name" value="LUD_dom"/>
    <property type="match status" value="1"/>
</dbReference>
<sequence length="225" mass="23813">MNSAPDNARSTARDTVGSARDTVLGRIRDALALAPTPAVVVPRAYRTGRALPDDERLALFSDRLLDYKARVHPCTADRTAEVVGEVLREHSVRRIGVPAGLDARWLAAYDGEARRDDADVTPAQLDALDAVVTASAAGCAETGTIFLDGSPGQGRRALSLVPDLHVCVVDLSTVEVGVPEAVARLVPERPTTLISGPSATSDIELERVEGVHGPRTLVVVIRTDA</sequence>
<name>A0AB33KH39_9ACTN</name>
<organism evidence="2">
    <name type="scientific">Streptomyces sp. CMC78</name>
    <dbReference type="NCBI Taxonomy" id="3231512"/>
    <lineage>
        <taxon>Bacteria</taxon>
        <taxon>Bacillati</taxon>
        <taxon>Actinomycetota</taxon>
        <taxon>Actinomycetes</taxon>
        <taxon>Kitasatosporales</taxon>
        <taxon>Streptomycetaceae</taxon>
        <taxon>Streptomyces</taxon>
    </lineage>
</organism>
<evidence type="ECO:0000259" key="1">
    <source>
        <dbReference type="Pfam" id="PF02589"/>
    </source>
</evidence>
<protein>
    <submittedName>
        <fullName evidence="2">LUD domain-containing protein</fullName>
    </submittedName>
</protein>
<dbReference type="InterPro" id="IPR024185">
    <property type="entry name" value="FTHF_cligase-like_sf"/>
</dbReference>
<dbReference type="SUPFAM" id="SSF100950">
    <property type="entry name" value="NagB/RpiA/CoA transferase-like"/>
    <property type="match status" value="1"/>
</dbReference>
<feature type="domain" description="LUD" evidence="1">
    <location>
        <begin position="68"/>
        <end position="221"/>
    </location>
</feature>
<dbReference type="KEGG" id="stcm:SCMC78_06070"/>
<reference evidence="2" key="1">
    <citation type="submission" date="2024-07" db="EMBL/GenBank/DDBJ databases">
        <title>Complete genome sequences of cellulolytic bacteria, Kitasatospora sp. CMC57 and Streptomyces sp. CMC78, isolated from Japanese agricultural soil.</title>
        <authorList>
            <person name="Hashimoto T."/>
            <person name="Ito M."/>
            <person name="Iwamoto M."/>
            <person name="Fukahori D."/>
            <person name="Shoda T."/>
            <person name="Sakoda M."/>
            <person name="Morohoshi T."/>
            <person name="Mitsuboshi M."/>
            <person name="Nishizawa T."/>
        </authorList>
    </citation>
    <scope>NUCLEOTIDE SEQUENCE</scope>
    <source>
        <strain evidence="2">CMC78</strain>
    </source>
</reference>
<evidence type="ECO:0000313" key="2">
    <source>
        <dbReference type="EMBL" id="BFP50800.1"/>
    </source>
</evidence>
<accession>A0AB33KH39</accession>
<dbReference type="Gene3D" id="3.40.50.10420">
    <property type="entry name" value="NagB/RpiA/CoA transferase-like"/>
    <property type="match status" value="1"/>
</dbReference>
<dbReference type="EMBL" id="AP035884">
    <property type="protein sequence ID" value="BFP50800.1"/>
    <property type="molecule type" value="Genomic_DNA"/>
</dbReference>
<dbReference type="PANTHER" id="PTHR43682:SF1">
    <property type="entry name" value="LACTATE UTILIZATION PROTEIN C"/>
    <property type="match status" value="1"/>
</dbReference>
<dbReference type="PANTHER" id="PTHR43682">
    <property type="entry name" value="LACTATE UTILIZATION PROTEIN C"/>
    <property type="match status" value="1"/>
</dbReference>
<dbReference type="InterPro" id="IPR037171">
    <property type="entry name" value="NagB/RpiA_transferase-like"/>
</dbReference>
<dbReference type="RefSeq" id="WP_408053294.1">
    <property type="nucleotide sequence ID" value="NZ_AP035884.1"/>
</dbReference>